<dbReference type="InterPro" id="IPR004604">
    <property type="entry name" value="DNA_recomb/repair_RecN"/>
</dbReference>
<protein>
    <recommendedName>
        <fullName evidence="3 9">DNA repair protein RecN</fullName>
    </recommendedName>
    <alternativeName>
        <fullName evidence="8 9">Recombination protein N</fullName>
    </alternativeName>
</protein>
<comment type="caution">
    <text evidence="12">The sequence shown here is derived from an EMBL/GenBank/DDBJ whole genome shotgun (WGS) entry which is preliminary data.</text>
</comment>
<evidence type="ECO:0000313" key="12">
    <source>
        <dbReference type="EMBL" id="ROQ89894.1"/>
    </source>
</evidence>
<dbReference type="GO" id="GO:0006310">
    <property type="term" value="P:DNA recombination"/>
    <property type="evidence" value="ECO:0007669"/>
    <property type="project" value="InterPro"/>
</dbReference>
<organism evidence="12 13">
    <name type="scientific">Desulfosoma caldarium</name>
    <dbReference type="NCBI Taxonomy" id="610254"/>
    <lineage>
        <taxon>Bacteria</taxon>
        <taxon>Pseudomonadati</taxon>
        <taxon>Thermodesulfobacteriota</taxon>
        <taxon>Syntrophobacteria</taxon>
        <taxon>Syntrophobacterales</taxon>
        <taxon>Syntrophobacteraceae</taxon>
        <taxon>Desulfosoma</taxon>
    </lineage>
</organism>
<feature type="coiled-coil region" evidence="10">
    <location>
        <begin position="342"/>
        <end position="369"/>
    </location>
</feature>
<dbReference type="EMBL" id="RJVA01000016">
    <property type="protein sequence ID" value="ROQ89894.1"/>
    <property type="molecule type" value="Genomic_DNA"/>
</dbReference>
<dbReference type="NCBIfam" id="NF008121">
    <property type="entry name" value="PRK10869.1"/>
    <property type="match status" value="1"/>
</dbReference>
<accession>A0A3N1UF57</accession>
<comment type="similarity">
    <text evidence="2 9">Belongs to the RecN family.</text>
</comment>
<evidence type="ECO:0000256" key="10">
    <source>
        <dbReference type="SAM" id="Coils"/>
    </source>
</evidence>
<dbReference type="GO" id="GO:0005524">
    <property type="term" value="F:ATP binding"/>
    <property type="evidence" value="ECO:0007669"/>
    <property type="project" value="UniProtKB-KW"/>
</dbReference>
<keyword evidence="6" id="KW-0067">ATP-binding</keyword>
<dbReference type="InterPro" id="IPR003395">
    <property type="entry name" value="RecF/RecN/SMC_N"/>
</dbReference>
<dbReference type="PIRSF" id="PIRSF003128">
    <property type="entry name" value="RecN"/>
    <property type="match status" value="1"/>
</dbReference>
<dbReference type="GO" id="GO:0006281">
    <property type="term" value="P:DNA repair"/>
    <property type="evidence" value="ECO:0007669"/>
    <property type="project" value="UniProtKB-KW"/>
</dbReference>
<dbReference type="PANTHER" id="PTHR11059:SF0">
    <property type="entry name" value="DNA REPAIR PROTEIN RECN"/>
    <property type="match status" value="1"/>
</dbReference>
<evidence type="ECO:0000256" key="5">
    <source>
        <dbReference type="ARBA" id="ARBA00022763"/>
    </source>
</evidence>
<evidence type="ECO:0000256" key="6">
    <source>
        <dbReference type="ARBA" id="ARBA00022840"/>
    </source>
</evidence>
<dbReference type="AlphaFoldDB" id="A0A3N1UF57"/>
<dbReference type="RefSeq" id="WP_123291496.1">
    <property type="nucleotide sequence ID" value="NZ_RJVA01000016.1"/>
</dbReference>
<dbReference type="CDD" id="cd03241">
    <property type="entry name" value="ABC_RecN"/>
    <property type="match status" value="2"/>
</dbReference>
<comment type="function">
    <text evidence="1 9">May be involved in recombinational repair of damaged DNA.</text>
</comment>
<dbReference type="GO" id="GO:0009432">
    <property type="term" value="P:SOS response"/>
    <property type="evidence" value="ECO:0007669"/>
    <property type="project" value="TreeGrafter"/>
</dbReference>
<dbReference type="Proteomes" id="UP000276223">
    <property type="component" value="Unassembled WGS sequence"/>
</dbReference>
<dbReference type="FunFam" id="3.40.50.300:FF:000356">
    <property type="entry name" value="DNA repair protein RecN"/>
    <property type="match status" value="1"/>
</dbReference>
<evidence type="ECO:0000256" key="1">
    <source>
        <dbReference type="ARBA" id="ARBA00003618"/>
    </source>
</evidence>
<dbReference type="Pfam" id="PF02463">
    <property type="entry name" value="SMC_N"/>
    <property type="match status" value="1"/>
</dbReference>
<evidence type="ECO:0000256" key="4">
    <source>
        <dbReference type="ARBA" id="ARBA00022741"/>
    </source>
</evidence>
<feature type="domain" description="RecF/RecN/SMC N-terminal" evidence="11">
    <location>
        <begin position="1"/>
        <end position="519"/>
    </location>
</feature>
<keyword evidence="13" id="KW-1185">Reference proteome</keyword>
<evidence type="ECO:0000259" key="11">
    <source>
        <dbReference type="Pfam" id="PF02463"/>
    </source>
</evidence>
<dbReference type="PANTHER" id="PTHR11059">
    <property type="entry name" value="DNA REPAIR PROTEIN RECN"/>
    <property type="match status" value="1"/>
</dbReference>
<evidence type="ECO:0000256" key="9">
    <source>
        <dbReference type="PIRNR" id="PIRNR003128"/>
    </source>
</evidence>
<dbReference type="GO" id="GO:0043590">
    <property type="term" value="C:bacterial nucleoid"/>
    <property type="evidence" value="ECO:0007669"/>
    <property type="project" value="TreeGrafter"/>
</dbReference>
<dbReference type="SUPFAM" id="SSF52540">
    <property type="entry name" value="P-loop containing nucleoside triphosphate hydrolases"/>
    <property type="match status" value="1"/>
</dbReference>
<dbReference type="OrthoDB" id="9806954at2"/>
<reference evidence="12 13" key="1">
    <citation type="submission" date="2018-11" db="EMBL/GenBank/DDBJ databases">
        <title>Genomic Encyclopedia of Type Strains, Phase IV (KMG-IV): sequencing the most valuable type-strain genomes for metagenomic binning, comparative biology and taxonomic classification.</title>
        <authorList>
            <person name="Goeker M."/>
        </authorList>
    </citation>
    <scope>NUCLEOTIDE SEQUENCE [LARGE SCALE GENOMIC DNA]</scope>
    <source>
        <strain evidence="12 13">DSM 22027</strain>
    </source>
</reference>
<keyword evidence="7 9" id="KW-0234">DNA repair</keyword>
<evidence type="ECO:0000313" key="13">
    <source>
        <dbReference type="Proteomes" id="UP000276223"/>
    </source>
</evidence>
<dbReference type="NCBIfam" id="TIGR00634">
    <property type="entry name" value="recN"/>
    <property type="match status" value="1"/>
</dbReference>
<evidence type="ECO:0000256" key="3">
    <source>
        <dbReference type="ARBA" id="ARBA00021315"/>
    </source>
</evidence>
<sequence length="566" mass="62736">MLSELLVHNFAIISRLHVAFEPGFTVITGETGAGKSILVGAVNLLLGGRASQEMIRTGADEATVEALFTFESPDVLASRLRGLDAEPSTELIIKRTVSRSGRNRVFINGRLATLAQLQALATGLISISGQHEHQILLNPEIHLDLLDQYGNLGATVAEVGKAYAEWTQRLDALKRLQRMKAQRQEQMDFLRFQLQELEAARLVPHEDEELQAERKRLQHAATLHDAAETAHRLLYRDHGSVLEKLGEIAKHLETIAHIDPAQKPALEHVEQARIHAEELSFLVQQYAGSIRFDPARLAEVEDRLAVLGRLAKKYGPTVADMIQKRDELRKALGQDADVAWEESALRKEAAEAEGRLRALAEDLSRKRQAVAEKLRGDVQDVLARLDLPEARFDVAFCAPSKDDANDFAGRVTAKGIDRVEFLLSANPGEDLKALAKVASGGELSRILLALKTLLSRQSEAETLIFDEVDTGIGGRTAELVGRQLQRLSERFQVLCITHLPQIACFGTHHYRVLKQTTGQTTQTAMARLSPQERVKELARMLGGVSITEKTLAHAREWLERAHHSSL</sequence>
<gene>
    <name evidence="12" type="ORF">EDC27_3013</name>
</gene>
<evidence type="ECO:0000256" key="2">
    <source>
        <dbReference type="ARBA" id="ARBA00009441"/>
    </source>
</evidence>
<dbReference type="FunFam" id="3.40.50.300:FF:000319">
    <property type="entry name" value="DNA repair protein RecN"/>
    <property type="match status" value="1"/>
</dbReference>
<dbReference type="Gene3D" id="3.40.50.300">
    <property type="entry name" value="P-loop containing nucleotide triphosphate hydrolases"/>
    <property type="match status" value="2"/>
</dbReference>
<proteinExistence type="inferred from homology"/>
<keyword evidence="10" id="KW-0175">Coiled coil</keyword>
<evidence type="ECO:0000256" key="7">
    <source>
        <dbReference type="ARBA" id="ARBA00023204"/>
    </source>
</evidence>
<keyword evidence="5 9" id="KW-0227">DNA damage</keyword>
<dbReference type="InterPro" id="IPR027417">
    <property type="entry name" value="P-loop_NTPase"/>
</dbReference>
<evidence type="ECO:0000256" key="8">
    <source>
        <dbReference type="ARBA" id="ARBA00033408"/>
    </source>
</evidence>
<name>A0A3N1UF57_9BACT</name>
<keyword evidence="4" id="KW-0547">Nucleotide-binding</keyword>